<accession>A0A1H7EVE0</accession>
<organism evidence="2 3">
    <name type="scientific">Parapedobacter koreensis</name>
    <dbReference type="NCBI Taxonomy" id="332977"/>
    <lineage>
        <taxon>Bacteria</taxon>
        <taxon>Pseudomonadati</taxon>
        <taxon>Bacteroidota</taxon>
        <taxon>Sphingobacteriia</taxon>
        <taxon>Sphingobacteriales</taxon>
        <taxon>Sphingobacteriaceae</taxon>
        <taxon>Parapedobacter</taxon>
    </lineage>
</organism>
<feature type="transmembrane region" description="Helical" evidence="1">
    <location>
        <begin position="12"/>
        <end position="32"/>
    </location>
</feature>
<keyword evidence="1" id="KW-0812">Transmembrane</keyword>
<evidence type="ECO:0000256" key="1">
    <source>
        <dbReference type="SAM" id="Phobius"/>
    </source>
</evidence>
<dbReference type="EMBL" id="FNZR01000001">
    <property type="protein sequence ID" value="SEK17873.1"/>
    <property type="molecule type" value="Genomic_DNA"/>
</dbReference>
<reference evidence="3" key="1">
    <citation type="submission" date="2016-10" db="EMBL/GenBank/DDBJ databases">
        <authorList>
            <person name="Varghese N."/>
            <person name="Submissions S."/>
        </authorList>
    </citation>
    <scope>NUCLEOTIDE SEQUENCE [LARGE SCALE GENOMIC DNA]</scope>
    <source>
        <strain evidence="3">Jip14</strain>
    </source>
</reference>
<protein>
    <submittedName>
        <fullName evidence="2">Uncharacterized protein</fullName>
    </submittedName>
</protein>
<dbReference type="AlphaFoldDB" id="A0A1H7EVE0"/>
<dbReference type="InterPro" id="IPR025495">
    <property type="entry name" value="DUF4386"/>
</dbReference>
<dbReference type="OrthoDB" id="1160166at2"/>
<evidence type="ECO:0000313" key="2">
    <source>
        <dbReference type="EMBL" id="SEK17873.1"/>
    </source>
</evidence>
<feature type="transmembrane region" description="Helical" evidence="1">
    <location>
        <begin position="44"/>
        <end position="62"/>
    </location>
</feature>
<proteinExistence type="predicted"/>
<keyword evidence="1" id="KW-0472">Membrane</keyword>
<feature type="transmembrane region" description="Helical" evidence="1">
    <location>
        <begin position="68"/>
        <end position="90"/>
    </location>
</feature>
<keyword evidence="1" id="KW-1133">Transmembrane helix</keyword>
<evidence type="ECO:0000313" key="3">
    <source>
        <dbReference type="Proteomes" id="UP000198916"/>
    </source>
</evidence>
<keyword evidence="3" id="KW-1185">Reference proteome</keyword>
<sequence length="102" mass="11243">MALFSIRLHSAGYNISLLFFAVHLMLLGYLVYRSALLPKIVGVLLVLAGLCYAINSLSAFLFPAFANAIFPAILVPCFLAELLFSLVLLIRGVRHNELHTHS</sequence>
<dbReference type="Proteomes" id="UP000198916">
    <property type="component" value="Unassembled WGS sequence"/>
</dbReference>
<name>A0A1H7EVE0_9SPHI</name>
<dbReference type="Pfam" id="PF14329">
    <property type="entry name" value="DUF4386"/>
    <property type="match status" value="1"/>
</dbReference>
<dbReference type="STRING" id="332977.SAMN05421740_10144"/>
<gene>
    <name evidence="2" type="ORF">SAMN05421740_10144</name>
</gene>